<dbReference type="EMBL" id="BGPR01019192">
    <property type="protein sequence ID" value="GBN81239.1"/>
    <property type="molecule type" value="Genomic_DNA"/>
</dbReference>
<protein>
    <submittedName>
        <fullName evidence="2">Uncharacterized protein</fullName>
    </submittedName>
</protein>
<feature type="compositionally biased region" description="Basic and acidic residues" evidence="1">
    <location>
        <begin position="1"/>
        <end position="17"/>
    </location>
</feature>
<evidence type="ECO:0000313" key="3">
    <source>
        <dbReference type="Proteomes" id="UP000499080"/>
    </source>
</evidence>
<reference evidence="2 3" key="1">
    <citation type="journal article" date="2019" name="Sci. Rep.">
        <title>Orb-weaving spider Araneus ventricosus genome elucidates the spidroin gene catalogue.</title>
        <authorList>
            <person name="Kono N."/>
            <person name="Nakamura H."/>
            <person name="Ohtoshi R."/>
            <person name="Moran D.A.P."/>
            <person name="Shinohara A."/>
            <person name="Yoshida Y."/>
            <person name="Fujiwara M."/>
            <person name="Mori M."/>
            <person name="Tomita M."/>
            <person name="Arakawa K."/>
        </authorList>
    </citation>
    <scope>NUCLEOTIDE SEQUENCE [LARGE SCALE GENOMIC DNA]</scope>
</reference>
<proteinExistence type="predicted"/>
<name>A0A4Y2S197_ARAVE</name>
<feature type="non-terminal residue" evidence="2">
    <location>
        <position position="1"/>
    </location>
</feature>
<gene>
    <name evidence="2" type="ORF">AVEN_256009_1</name>
</gene>
<evidence type="ECO:0000256" key="1">
    <source>
        <dbReference type="SAM" id="MobiDB-lite"/>
    </source>
</evidence>
<organism evidence="2 3">
    <name type="scientific">Araneus ventricosus</name>
    <name type="common">Orbweaver spider</name>
    <name type="synonym">Epeira ventricosa</name>
    <dbReference type="NCBI Taxonomy" id="182803"/>
    <lineage>
        <taxon>Eukaryota</taxon>
        <taxon>Metazoa</taxon>
        <taxon>Ecdysozoa</taxon>
        <taxon>Arthropoda</taxon>
        <taxon>Chelicerata</taxon>
        <taxon>Arachnida</taxon>
        <taxon>Araneae</taxon>
        <taxon>Araneomorphae</taxon>
        <taxon>Entelegynae</taxon>
        <taxon>Araneoidea</taxon>
        <taxon>Araneidae</taxon>
        <taxon>Araneus</taxon>
    </lineage>
</organism>
<dbReference type="AlphaFoldDB" id="A0A4Y2S197"/>
<comment type="caution">
    <text evidence="2">The sequence shown here is derived from an EMBL/GenBank/DDBJ whole genome shotgun (WGS) entry which is preliminary data.</text>
</comment>
<evidence type="ECO:0000313" key="2">
    <source>
        <dbReference type="EMBL" id="GBN81239.1"/>
    </source>
</evidence>
<sequence>CEGREAATKFSTKRDEDSPSLLAESYKERADKVSSTDYVIPEGLLEPLPLTPEWTILSSQENALRMHTEEMPLRN</sequence>
<keyword evidence="3" id="KW-1185">Reference proteome</keyword>
<accession>A0A4Y2S197</accession>
<dbReference type="Proteomes" id="UP000499080">
    <property type="component" value="Unassembled WGS sequence"/>
</dbReference>
<feature type="region of interest" description="Disordered" evidence="1">
    <location>
        <begin position="1"/>
        <end position="21"/>
    </location>
</feature>